<protein>
    <recommendedName>
        <fullName evidence="4">Developmental regulatory protein wetA</fullName>
    </recommendedName>
</protein>
<feature type="compositionally biased region" description="Low complexity" evidence="1">
    <location>
        <begin position="132"/>
        <end position="146"/>
    </location>
</feature>
<feature type="region of interest" description="Disordered" evidence="1">
    <location>
        <begin position="132"/>
        <end position="197"/>
    </location>
</feature>
<feature type="region of interest" description="Disordered" evidence="1">
    <location>
        <begin position="426"/>
        <end position="565"/>
    </location>
</feature>
<name>A0A9P8LGM4_9PEZI</name>
<keyword evidence="3" id="KW-1185">Reference proteome</keyword>
<evidence type="ECO:0008006" key="4">
    <source>
        <dbReference type="Google" id="ProtNLM"/>
    </source>
</evidence>
<gene>
    <name evidence="2" type="ORF">GP486_001555</name>
</gene>
<comment type="caution">
    <text evidence="2">The sequence shown here is derived from an EMBL/GenBank/DDBJ whole genome shotgun (WGS) entry which is preliminary data.</text>
</comment>
<feature type="compositionally biased region" description="Polar residues" evidence="1">
    <location>
        <begin position="524"/>
        <end position="537"/>
    </location>
</feature>
<feature type="compositionally biased region" description="Low complexity" evidence="1">
    <location>
        <begin position="442"/>
        <end position="459"/>
    </location>
</feature>
<dbReference type="EMBL" id="JAGHQM010000143">
    <property type="protein sequence ID" value="KAH0565046.1"/>
    <property type="molecule type" value="Genomic_DNA"/>
</dbReference>
<reference evidence="2" key="1">
    <citation type="submission" date="2021-03" db="EMBL/GenBank/DDBJ databases">
        <title>Comparative genomics and phylogenomic investigation of the class Geoglossomycetes provide insights into ecological specialization and systematics.</title>
        <authorList>
            <person name="Melie T."/>
            <person name="Pirro S."/>
            <person name="Miller A.N."/>
            <person name="Quandt A."/>
        </authorList>
    </citation>
    <scope>NUCLEOTIDE SEQUENCE</scope>
    <source>
        <strain evidence="2">CAQ_001_2017</strain>
    </source>
</reference>
<evidence type="ECO:0000313" key="3">
    <source>
        <dbReference type="Proteomes" id="UP000750711"/>
    </source>
</evidence>
<dbReference type="Proteomes" id="UP000750711">
    <property type="component" value="Unassembled WGS sequence"/>
</dbReference>
<proteinExistence type="predicted"/>
<organism evidence="2 3">
    <name type="scientific">Trichoglossum hirsutum</name>
    <dbReference type="NCBI Taxonomy" id="265104"/>
    <lineage>
        <taxon>Eukaryota</taxon>
        <taxon>Fungi</taxon>
        <taxon>Dikarya</taxon>
        <taxon>Ascomycota</taxon>
        <taxon>Pezizomycotina</taxon>
        <taxon>Geoglossomycetes</taxon>
        <taxon>Geoglossales</taxon>
        <taxon>Geoglossaceae</taxon>
        <taxon>Trichoglossum</taxon>
    </lineage>
</organism>
<accession>A0A9P8LGM4</accession>
<dbReference type="AlphaFoldDB" id="A0A9P8LGM4"/>
<feature type="compositionally biased region" description="Polar residues" evidence="1">
    <location>
        <begin position="185"/>
        <end position="197"/>
    </location>
</feature>
<feature type="compositionally biased region" description="Basic and acidic residues" evidence="1">
    <location>
        <begin position="550"/>
        <end position="561"/>
    </location>
</feature>
<feature type="region of interest" description="Disordered" evidence="1">
    <location>
        <begin position="209"/>
        <end position="241"/>
    </location>
</feature>
<evidence type="ECO:0000313" key="2">
    <source>
        <dbReference type="EMBL" id="KAH0565046.1"/>
    </source>
</evidence>
<feature type="compositionally biased region" description="Polar residues" evidence="1">
    <location>
        <begin position="426"/>
        <end position="441"/>
    </location>
</feature>
<feature type="compositionally biased region" description="Polar residues" evidence="1">
    <location>
        <begin position="209"/>
        <end position="219"/>
    </location>
</feature>
<sequence length="592" mass="64526">MALLRRQNRDAASFSEQSARNEFENIFDQYVASDNILDTEHHLFEADFVDAEWPALRGKRMSGTAAGPRAVNTAKRVEAQEPWHMAWHQVAALPASSQGGNSTFYKEASGRAVVSDGDLFSLEGRIPQIHPLIPSSSRLTPSSPHSAPSSIKWTPEDYPAPSADVCRRDPTTVPRRQHRRKNYRESSTMNHMSTYHQQDPAPHWRQQINPSSSTSSNLQVPPRTLLCTPPPSTGGRGYRGGLTPKGETINGSFDYNGHHRVSPQERQFSVQSSPAVVIQHTQRPGMPQRSISSNYPLGTAYSSTVSSYHSSAPDVFPASPGFEASQPQPWGYPARTVSVSQPSQPAYQISHVDPQHQKSLMQYPSRDYDSQMLDSTAPIASAGLMIDNANPPSPEDQLMTGMADDNPSIYYSASDEQMAILTTDMSQGHSFDGSPTKQSQLSASPNSPPSRSSSRSPGPQGHCRRPSKTIPGSSRVRKPSGGGGYSGGQQPRTPTSEQFPSSSRRKQSSGSGFSSGQQPHSPSNEIVFQNLTANDSQAILAGVAPSGSSKTKERREREAREKRRRVGELAYEAVREAGGDPEVLVRMGLLPK</sequence>
<evidence type="ECO:0000256" key="1">
    <source>
        <dbReference type="SAM" id="MobiDB-lite"/>
    </source>
</evidence>
<feature type="compositionally biased region" description="Low complexity" evidence="1">
    <location>
        <begin position="498"/>
        <end position="523"/>
    </location>
</feature>